<proteinExistence type="predicted"/>
<dbReference type="Proteomes" id="UP000176228">
    <property type="component" value="Unassembled WGS sequence"/>
</dbReference>
<evidence type="ECO:0000313" key="2">
    <source>
        <dbReference type="Proteomes" id="UP000176228"/>
    </source>
</evidence>
<dbReference type="InterPro" id="IPR017853">
    <property type="entry name" value="GH"/>
</dbReference>
<evidence type="ECO:0008006" key="3">
    <source>
        <dbReference type="Google" id="ProtNLM"/>
    </source>
</evidence>
<organism evidence="1 2">
    <name type="scientific">Candidatus Gottesmanbacteria bacterium RIFCSPLOWO2_01_FULL_42_22</name>
    <dbReference type="NCBI Taxonomy" id="1798391"/>
    <lineage>
        <taxon>Bacteria</taxon>
        <taxon>Candidatus Gottesmaniibacteriota</taxon>
    </lineage>
</organism>
<dbReference type="AlphaFoldDB" id="A0A1F6BJJ2"/>
<evidence type="ECO:0000313" key="1">
    <source>
        <dbReference type="EMBL" id="OGG37013.1"/>
    </source>
</evidence>
<accession>A0A1F6BJJ2</accession>
<comment type="caution">
    <text evidence="1">The sequence shown here is derived from an EMBL/GenBank/DDBJ whole genome shotgun (WGS) entry which is preliminary data.</text>
</comment>
<reference evidence="1 2" key="1">
    <citation type="journal article" date="2016" name="Nat. Commun.">
        <title>Thousands of microbial genomes shed light on interconnected biogeochemical processes in an aquifer system.</title>
        <authorList>
            <person name="Anantharaman K."/>
            <person name="Brown C.T."/>
            <person name="Hug L.A."/>
            <person name="Sharon I."/>
            <person name="Castelle C.J."/>
            <person name="Probst A.J."/>
            <person name="Thomas B.C."/>
            <person name="Singh A."/>
            <person name="Wilkins M.J."/>
            <person name="Karaoz U."/>
            <person name="Brodie E.L."/>
            <person name="Williams K.H."/>
            <person name="Hubbard S.S."/>
            <person name="Banfield J.F."/>
        </authorList>
    </citation>
    <scope>NUCLEOTIDE SEQUENCE [LARGE SCALE GENOMIC DNA]</scope>
</reference>
<dbReference type="Gene3D" id="3.20.20.80">
    <property type="entry name" value="Glycosidases"/>
    <property type="match status" value="1"/>
</dbReference>
<gene>
    <name evidence="1" type="ORF">A2968_07250</name>
</gene>
<name>A0A1F6BJJ2_9BACT</name>
<dbReference type="SUPFAM" id="SSF51445">
    <property type="entry name" value="(Trans)glycosidases"/>
    <property type="match status" value="1"/>
</dbReference>
<dbReference type="EMBL" id="MFJU01000007">
    <property type="protein sequence ID" value="OGG37013.1"/>
    <property type="molecule type" value="Genomic_DNA"/>
</dbReference>
<sequence length="468" mass="53666">MVSSEALPLKIEVISTEADRTQRDIIPMGTDYLPDDPNYDFGKRVEYYKKLHSEFGLEEIRTEFRLKTLIPKSEKGKPIDKIQFDQTVRKRYVESLQAMAEAGMKNPTLVLFSPDKWQVEPGAETEYTNEDVSELYRRFTEEIKQICVEASVTPKYIQVMNEINFSAQTAVPLDQVVEMIKTTNQVFAQDESFKQTKIMTTVYSGTTREEIDGLIDWMKNGVSNIPVIGGAFAEFIKKGSDALGRRIDASMIGKLLDPYMRWQDFVKNLVDKAGDSLQAIGFDFYPGSYNRPAISLKKSSSLAKSRPYHSYGETAPYKWIAEQKLNGFLKQKDILIAETGVFAPSVSSRQQELGYLRLIQSFDHLLLHYERQGYKASDIFKSIIFFQMGEHEGVDVKAPMSLDFRPWTLLRKDKQGNWVSTKAAEVLKYLIQSRIKYQEHDTDFLKNRSRLNNIIELSPDAKIVGKRN</sequence>
<protein>
    <recommendedName>
        <fullName evidence="3">GH10 domain-containing protein</fullName>
    </recommendedName>
</protein>